<dbReference type="EMBL" id="CP028843">
    <property type="protein sequence ID" value="AWB23819.1"/>
    <property type="molecule type" value="Genomic_DNA"/>
</dbReference>
<gene>
    <name evidence="2" type="ORF">DA075_25430</name>
</gene>
<evidence type="ECO:0000256" key="1">
    <source>
        <dbReference type="SAM" id="Coils"/>
    </source>
</evidence>
<dbReference type="AlphaFoldDB" id="A0A2R4WQL5"/>
<name>A0A2R4WQL5_9HYPH</name>
<reference evidence="2 3" key="1">
    <citation type="submission" date="2018-04" db="EMBL/GenBank/DDBJ databases">
        <title>Methylobacterium sp. PR1016A genome.</title>
        <authorList>
            <person name="Park W."/>
        </authorList>
    </citation>
    <scope>NUCLEOTIDE SEQUENCE [LARGE SCALE GENOMIC DNA]</scope>
    <source>
        <strain evidence="2 3">PR1016A</strain>
    </source>
</reference>
<keyword evidence="3" id="KW-1185">Reference proteome</keyword>
<organism evidence="2 3">
    <name type="scientific">Methylobacterium currus</name>
    <dbReference type="NCBI Taxonomy" id="2051553"/>
    <lineage>
        <taxon>Bacteria</taxon>
        <taxon>Pseudomonadati</taxon>
        <taxon>Pseudomonadota</taxon>
        <taxon>Alphaproteobacteria</taxon>
        <taxon>Hyphomicrobiales</taxon>
        <taxon>Methylobacteriaceae</taxon>
        <taxon>Methylobacterium</taxon>
    </lineage>
</organism>
<protein>
    <submittedName>
        <fullName evidence="2">Uncharacterized protein</fullName>
    </submittedName>
</protein>
<proteinExistence type="predicted"/>
<accession>A0A2R4WQL5</accession>
<keyword evidence="1" id="KW-0175">Coiled coil</keyword>
<evidence type="ECO:0000313" key="2">
    <source>
        <dbReference type="EMBL" id="AWB23819.1"/>
    </source>
</evidence>
<dbReference type="Proteomes" id="UP000244755">
    <property type="component" value="Chromosome 1"/>
</dbReference>
<evidence type="ECO:0000313" key="3">
    <source>
        <dbReference type="Proteomes" id="UP000244755"/>
    </source>
</evidence>
<sequence>MADGAHVMGLDVFESIRATRPGNACDWLEQSVIATLGDGLGAMNEREGPASTDGIAPPPDALIVQARQAACGPGEAETQVRQRELRARTLLRSAHKRLDEAAAREAQAEMRVRAAEERLRVVEARAAARVEAAEARARRAEEAARSALAWLQRLQPAEFGGGPAAAQPPGLRRVA</sequence>
<feature type="coiled-coil region" evidence="1">
    <location>
        <begin position="91"/>
        <end position="143"/>
    </location>
</feature>
<dbReference type="KEGG" id="mee:DA075_25430"/>